<keyword evidence="3" id="KW-0274">FAD</keyword>
<name>A0A4R5FT46_9ACTN</name>
<evidence type="ECO:0000256" key="1">
    <source>
        <dbReference type="ARBA" id="ARBA00001974"/>
    </source>
</evidence>
<dbReference type="InterPro" id="IPR023753">
    <property type="entry name" value="FAD/NAD-binding_dom"/>
</dbReference>
<dbReference type="PANTHER" id="PTHR43557:SF2">
    <property type="entry name" value="RIESKE DOMAIN-CONTAINING PROTEIN-RELATED"/>
    <property type="match status" value="1"/>
</dbReference>
<dbReference type="InterPro" id="IPR050446">
    <property type="entry name" value="FAD-oxidoreductase/Apoptosis"/>
</dbReference>
<comment type="cofactor">
    <cofactor evidence="1">
        <name>FAD</name>
        <dbReference type="ChEBI" id="CHEBI:57692"/>
    </cofactor>
</comment>
<dbReference type="GO" id="GO:0016651">
    <property type="term" value="F:oxidoreductase activity, acting on NAD(P)H"/>
    <property type="evidence" value="ECO:0007669"/>
    <property type="project" value="TreeGrafter"/>
</dbReference>
<keyword evidence="4" id="KW-0560">Oxidoreductase</keyword>
<dbReference type="InterPro" id="IPR036188">
    <property type="entry name" value="FAD/NAD-bd_sf"/>
</dbReference>
<dbReference type="EMBL" id="SMLD01000019">
    <property type="protein sequence ID" value="TDE56593.1"/>
    <property type="molecule type" value="Genomic_DNA"/>
</dbReference>
<evidence type="ECO:0000256" key="3">
    <source>
        <dbReference type="ARBA" id="ARBA00022827"/>
    </source>
</evidence>
<evidence type="ECO:0000259" key="5">
    <source>
        <dbReference type="Pfam" id="PF07992"/>
    </source>
</evidence>
<evidence type="ECO:0000256" key="2">
    <source>
        <dbReference type="ARBA" id="ARBA00022630"/>
    </source>
</evidence>
<proteinExistence type="predicted"/>
<comment type="caution">
    <text evidence="6">The sequence shown here is derived from an EMBL/GenBank/DDBJ whole genome shotgun (WGS) entry which is preliminary data.</text>
</comment>
<dbReference type="PANTHER" id="PTHR43557">
    <property type="entry name" value="APOPTOSIS-INDUCING FACTOR 1"/>
    <property type="match status" value="1"/>
</dbReference>
<gene>
    <name evidence="6" type="ORF">E1295_10440</name>
</gene>
<dbReference type="Proteomes" id="UP000295136">
    <property type="component" value="Unassembled WGS sequence"/>
</dbReference>
<protein>
    <recommendedName>
        <fullName evidence="5">FAD/NAD(P)-binding domain-containing protein</fullName>
    </recommendedName>
</protein>
<dbReference type="Gene3D" id="3.50.50.60">
    <property type="entry name" value="FAD/NAD(P)-binding domain"/>
    <property type="match status" value="2"/>
</dbReference>
<accession>A0A4R5FT46</accession>
<dbReference type="GO" id="GO:0005737">
    <property type="term" value="C:cytoplasm"/>
    <property type="evidence" value="ECO:0007669"/>
    <property type="project" value="TreeGrafter"/>
</dbReference>
<dbReference type="SUPFAM" id="SSF55424">
    <property type="entry name" value="FAD/NAD-linked reductases, dimerisation (C-terminal) domain"/>
    <property type="match status" value="1"/>
</dbReference>
<sequence length="225" mass="24260">MDTIVIVGASAAGISAADTLRQRGFTGRITLLGSESHLPYDRPPLSKQLLSGLWEPGRLWLRSAQQLAELDLNLRLGTTATGLDPCRREIALAEGEPVAYDGLIIATGAAPRRLPGDDLAGVHHLRTLDDALALRRRMRPRSRMVVIGAGFIGAEAAAVARDIGHFDETCDLGVRHGDLSERKFVAVYGRDGRVVGAIGAGMPKQLREARRLIVEQAEFPAEART</sequence>
<evidence type="ECO:0000313" key="7">
    <source>
        <dbReference type="Proteomes" id="UP000295136"/>
    </source>
</evidence>
<organism evidence="6 7">
    <name type="scientific">Nonomuraea mesophila</name>
    <dbReference type="NCBI Taxonomy" id="2530382"/>
    <lineage>
        <taxon>Bacteria</taxon>
        <taxon>Bacillati</taxon>
        <taxon>Actinomycetota</taxon>
        <taxon>Actinomycetes</taxon>
        <taxon>Streptosporangiales</taxon>
        <taxon>Streptosporangiaceae</taxon>
        <taxon>Nonomuraea</taxon>
    </lineage>
</organism>
<evidence type="ECO:0000313" key="6">
    <source>
        <dbReference type="EMBL" id="TDE56593.1"/>
    </source>
</evidence>
<feature type="domain" description="FAD/NAD(P)-binding" evidence="5">
    <location>
        <begin position="3"/>
        <end position="165"/>
    </location>
</feature>
<keyword evidence="2" id="KW-0285">Flavoprotein</keyword>
<reference evidence="6 7" key="1">
    <citation type="submission" date="2019-03" db="EMBL/GenBank/DDBJ databases">
        <title>Draft genome sequences of novel Actinobacteria.</title>
        <authorList>
            <person name="Sahin N."/>
            <person name="Ay H."/>
            <person name="Saygin H."/>
        </authorList>
    </citation>
    <scope>NUCLEOTIDE SEQUENCE [LARGE SCALE GENOMIC DNA]</scope>
    <source>
        <strain evidence="6 7">6K102</strain>
    </source>
</reference>
<keyword evidence="7" id="KW-1185">Reference proteome</keyword>
<dbReference type="AlphaFoldDB" id="A0A4R5FT46"/>
<evidence type="ECO:0000256" key="4">
    <source>
        <dbReference type="ARBA" id="ARBA00023002"/>
    </source>
</evidence>
<dbReference type="SUPFAM" id="SSF51905">
    <property type="entry name" value="FAD/NAD(P)-binding domain"/>
    <property type="match status" value="1"/>
</dbReference>
<dbReference type="PRINTS" id="PR00411">
    <property type="entry name" value="PNDRDTASEI"/>
</dbReference>
<dbReference type="PRINTS" id="PR00368">
    <property type="entry name" value="FADPNR"/>
</dbReference>
<dbReference type="InterPro" id="IPR016156">
    <property type="entry name" value="FAD/NAD-linked_Rdtase_dimer_sf"/>
</dbReference>
<dbReference type="Pfam" id="PF07992">
    <property type="entry name" value="Pyr_redox_2"/>
    <property type="match status" value="1"/>
</dbReference>